<organism evidence="1 2">
    <name type="scientific">Mycena indigotica</name>
    <dbReference type="NCBI Taxonomy" id="2126181"/>
    <lineage>
        <taxon>Eukaryota</taxon>
        <taxon>Fungi</taxon>
        <taxon>Dikarya</taxon>
        <taxon>Basidiomycota</taxon>
        <taxon>Agaricomycotina</taxon>
        <taxon>Agaricomycetes</taxon>
        <taxon>Agaricomycetidae</taxon>
        <taxon>Agaricales</taxon>
        <taxon>Marasmiineae</taxon>
        <taxon>Mycenaceae</taxon>
        <taxon>Mycena</taxon>
    </lineage>
</organism>
<name>A0A8H6SIS2_9AGAR</name>
<accession>A0A8H6SIS2</accession>
<dbReference type="EMBL" id="JACAZF010000007">
    <property type="protein sequence ID" value="KAF7299396.1"/>
    <property type="molecule type" value="Genomic_DNA"/>
</dbReference>
<sequence>MPLQNLINQVLNRDCRNPHSQTLPLQTPQERVNNAIAQAHFDWLPLLPDAIWDSLDDPLNVNILGNNQIRGDAIVAECVATLQAQLYPQSLAAERKTARVTLLSNATFHALLCAFGVSEQPFRKEKADAFEVYVSALGRYNWELANEWIGYVFTGLIHTVMARRRGEKRKASKEDDIMCQCKRRREH</sequence>
<dbReference type="Proteomes" id="UP000636479">
    <property type="component" value="Unassembled WGS sequence"/>
</dbReference>
<dbReference type="AlphaFoldDB" id="A0A8H6SIS2"/>
<protein>
    <submittedName>
        <fullName evidence="1">Uncharacterized protein</fullName>
    </submittedName>
</protein>
<evidence type="ECO:0000313" key="1">
    <source>
        <dbReference type="EMBL" id="KAF7299396.1"/>
    </source>
</evidence>
<dbReference type="GeneID" id="59348058"/>
<gene>
    <name evidence="1" type="ORF">MIND_00889200</name>
</gene>
<evidence type="ECO:0000313" key="2">
    <source>
        <dbReference type="Proteomes" id="UP000636479"/>
    </source>
</evidence>
<proteinExistence type="predicted"/>
<reference evidence="1" key="1">
    <citation type="submission" date="2020-05" db="EMBL/GenBank/DDBJ databases">
        <title>Mycena genomes resolve the evolution of fungal bioluminescence.</title>
        <authorList>
            <person name="Tsai I.J."/>
        </authorList>
    </citation>
    <scope>NUCLEOTIDE SEQUENCE</scope>
    <source>
        <strain evidence="1">171206Taipei</strain>
    </source>
</reference>
<comment type="caution">
    <text evidence="1">The sequence shown here is derived from an EMBL/GenBank/DDBJ whole genome shotgun (WGS) entry which is preliminary data.</text>
</comment>
<dbReference type="RefSeq" id="XP_037218784.1">
    <property type="nucleotide sequence ID" value="XM_037365542.1"/>
</dbReference>
<keyword evidence="2" id="KW-1185">Reference proteome</keyword>